<dbReference type="PANTHER" id="PTHR11177">
    <property type="entry name" value="CHITINASE"/>
    <property type="match status" value="1"/>
</dbReference>
<dbReference type="GO" id="GO:0004568">
    <property type="term" value="F:chitinase activity"/>
    <property type="evidence" value="ECO:0007669"/>
    <property type="project" value="TreeGrafter"/>
</dbReference>
<dbReference type="SUPFAM" id="SSF54556">
    <property type="entry name" value="Chitinase insertion domain"/>
    <property type="match status" value="1"/>
</dbReference>
<dbReference type="Proteomes" id="UP001153737">
    <property type="component" value="Chromosome 9"/>
</dbReference>
<dbReference type="GO" id="GO:0005975">
    <property type="term" value="P:carbohydrate metabolic process"/>
    <property type="evidence" value="ECO:0007669"/>
    <property type="project" value="InterPro"/>
</dbReference>
<dbReference type="AlphaFoldDB" id="A0A9P0DPE3"/>
<feature type="domain" description="GH18" evidence="8">
    <location>
        <begin position="22"/>
        <end position="451"/>
    </location>
</feature>
<evidence type="ECO:0000256" key="6">
    <source>
        <dbReference type="ARBA" id="ARBA00023180"/>
    </source>
</evidence>
<reference evidence="9" key="1">
    <citation type="submission" date="2022-01" db="EMBL/GenBank/DDBJ databases">
        <authorList>
            <person name="King R."/>
        </authorList>
    </citation>
    <scope>NUCLEOTIDE SEQUENCE</scope>
</reference>
<dbReference type="SMART" id="SM00636">
    <property type="entry name" value="Glyco_18"/>
    <property type="match status" value="1"/>
</dbReference>
<protein>
    <recommendedName>
        <fullName evidence="8">GH18 domain-containing protein</fullName>
    </recommendedName>
</protein>
<dbReference type="GO" id="GO:0005576">
    <property type="term" value="C:extracellular region"/>
    <property type="evidence" value="ECO:0007669"/>
    <property type="project" value="UniProtKB-SubCell"/>
</dbReference>
<evidence type="ECO:0000256" key="1">
    <source>
        <dbReference type="ARBA" id="ARBA00004613"/>
    </source>
</evidence>
<dbReference type="OrthoDB" id="76388at2759"/>
<keyword evidence="3" id="KW-0964">Secreted</keyword>
<dbReference type="Pfam" id="PF00704">
    <property type="entry name" value="Glyco_hydro_18"/>
    <property type="match status" value="1"/>
</dbReference>
<evidence type="ECO:0000256" key="4">
    <source>
        <dbReference type="ARBA" id="ARBA00022729"/>
    </source>
</evidence>
<evidence type="ECO:0000259" key="8">
    <source>
        <dbReference type="PROSITE" id="PS51910"/>
    </source>
</evidence>
<reference evidence="9" key="2">
    <citation type="submission" date="2022-10" db="EMBL/GenBank/DDBJ databases">
        <authorList>
            <consortium name="ENA_rothamsted_submissions"/>
            <consortium name="culmorum"/>
            <person name="King R."/>
        </authorList>
    </citation>
    <scope>NUCLEOTIDE SEQUENCE</scope>
</reference>
<name>A0A9P0DPE3_PHACE</name>
<dbReference type="GO" id="GO:0008061">
    <property type="term" value="F:chitin binding"/>
    <property type="evidence" value="ECO:0007669"/>
    <property type="project" value="InterPro"/>
</dbReference>
<dbReference type="GO" id="GO:0006032">
    <property type="term" value="P:chitin catabolic process"/>
    <property type="evidence" value="ECO:0007669"/>
    <property type="project" value="TreeGrafter"/>
</dbReference>
<dbReference type="FunFam" id="3.20.20.80:FF:000071">
    <property type="entry name" value="Imaginal disc growth factor"/>
    <property type="match status" value="1"/>
</dbReference>
<keyword evidence="5" id="KW-1015">Disulfide bond</keyword>
<evidence type="ECO:0000256" key="5">
    <source>
        <dbReference type="ARBA" id="ARBA00023157"/>
    </source>
</evidence>
<feature type="chain" id="PRO_5040390049" description="GH18 domain-containing protein" evidence="7">
    <location>
        <begin position="21"/>
        <end position="451"/>
    </location>
</feature>
<keyword evidence="10" id="KW-1185">Reference proteome</keyword>
<keyword evidence="6" id="KW-0325">Glycoprotein</keyword>
<accession>A0A9P0DPE3</accession>
<dbReference type="PROSITE" id="PS51910">
    <property type="entry name" value="GH18_2"/>
    <property type="match status" value="1"/>
</dbReference>
<dbReference type="PANTHER" id="PTHR11177:SF235">
    <property type="entry name" value="CHITINASE-LIKE PROTEIN IDGF1-RELATED"/>
    <property type="match status" value="1"/>
</dbReference>
<evidence type="ECO:0000313" key="10">
    <source>
        <dbReference type="Proteomes" id="UP001153737"/>
    </source>
</evidence>
<dbReference type="EMBL" id="OU896715">
    <property type="protein sequence ID" value="CAH1183292.1"/>
    <property type="molecule type" value="Genomic_DNA"/>
</dbReference>
<organism evidence="9 10">
    <name type="scientific">Phaedon cochleariae</name>
    <name type="common">Mustard beetle</name>
    <dbReference type="NCBI Taxonomy" id="80249"/>
    <lineage>
        <taxon>Eukaryota</taxon>
        <taxon>Metazoa</taxon>
        <taxon>Ecdysozoa</taxon>
        <taxon>Arthropoda</taxon>
        <taxon>Hexapoda</taxon>
        <taxon>Insecta</taxon>
        <taxon>Pterygota</taxon>
        <taxon>Neoptera</taxon>
        <taxon>Endopterygota</taxon>
        <taxon>Coleoptera</taxon>
        <taxon>Polyphaga</taxon>
        <taxon>Cucujiformia</taxon>
        <taxon>Chrysomeloidea</taxon>
        <taxon>Chrysomelidae</taxon>
        <taxon>Chrysomelinae</taxon>
        <taxon>Chrysomelini</taxon>
        <taxon>Phaedon</taxon>
    </lineage>
</organism>
<evidence type="ECO:0000256" key="7">
    <source>
        <dbReference type="SAM" id="SignalP"/>
    </source>
</evidence>
<proteinExistence type="inferred from homology"/>
<dbReference type="InterPro" id="IPR050314">
    <property type="entry name" value="Glycosyl_Hydrlase_18"/>
</dbReference>
<dbReference type="InterPro" id="IPR001223">
    <property type="entry name" value="Glyco_hydro18_cat"/>
</dbReference>
<keyword evidence="4 7" id="KW-0732">Signal</keyword>
<feature type="signal peptide" evidence="7">
    <location>
        <begin position="1"/>
        <end position="20"/>
    </location>
</feature>
<dbReference type="Gene3D" id="3.10.50.10">
    <property type="match status" value="1"/>
</dbReference>
<dbReference type="SUPFAM" id="SSF51445">
    <property type="entry name" value="(Trans)glycosidases"/>
    <property type="match status" value="1"/>
</dbReference>
<gene>
    <name evidence="9" type="ORF">PHAECO_LOCUS12873</name>
</gene>
<dbReference type="InterPro" id="IPR017853">
    <property type="entry name" value="GH"/>
</dbReference>
<sequence length="451" mass="51243">MTTMRVVLFFILAYAYYAKADSKVVCYYDSRANHRNGQGKFDINFLEPALQFCSHLVYGYAGINPANNKIQPLDEKLDVNQNNYRQISDLKRRFPGLRVLLSVGGGRDTSGTEVKDRNMPYRTVIETVDSRLTFINSAKDLVKNYAFDGLDLAWEFPENKPKKIRSKISGWWHSVTTTVAGEYVLDDKTEAHKEQFTAFVREFRNSFRHDGLLLTLTVLPNVNSSVYYDPHQLAPHLDYVVLENFDVYTPERNPKEADYTAPLYELIDRKNYENGDFQVRYWLQNGMPNNKIIYGIPTFARTWKMTDDSGLTGVPPLPIDGPGEAGPYTGQPGLLSYNEVCTKIATPTEVKAGYLGKLRKVNDPTKRFEEYWNTDSDVTKRFGTYAFRLPKGDTPGLWVSFEDAETAGQKASYAMAKGLGGVAIVDVTLDDFRGLCTGDKYPILRSVRYRL</sequence>
<evidence type="ECO:0000256" key="2">
    <source>
        <dbReference type="ARBA" id="ARBA00006606"/>
    </source>
</evidence>
<dbReference type="InterPro" id="IPR029070">
    <property type="entry name" value="Chitinase_insertion_sf"/>
</dbReference>
<dbReference type="InterPro" id="IPR011583">
    <property type="entry name" value="Chitinase_II/V-like_cat"/>
</dbReference>
<dbReference type="Gene3D" id="3.20.20.80">
    <property type="entry name" value="Glycosidases"/>
    <property type="match status" value="1"/>
</dbReference>
<comment type="subcellular location">
    <subcellularLocation>
        <location evidence="1">Secreted</location>
    </subcellularLocation>
</comment>
<evidence type="ECO:0000256" key="3">
    <source>
        <dbReference type="ARBA" id="ARBA00022525"/>
    </source>
</evidence>
<comment type="similarity">
    <text evidence="2">Belongs to the glycosyl hydrolase 18 family. IDGF subfamily.</text>
</comment>
<evidence type="ECO:0000313" key="9">
    <source>
        <dbReference type="EMBL" id="CAH1183292.1"/>
    </source>
</evidence>